<dbReference type="Gene3D" id="3.10.350.10">
    <property type="entry name" value="LysM domain"/>
    <property type="match status" value="2"/>
</dbReference>
<dbReference type="EnsemblPlants" id="Pp3c9_5820V3.3">
    <property type="protein sequence ID" value="PAC:32913713.CDS.1"/>
    <property type="gene ID" value="Pp3c9_5820"/>
</dbReference>
<reference evidence="13 15" key="2">
    <citation type="journal article" date="2018" name="Plant J.">
        <title>The Physcomitrella patens chromosome-scale assembly reveals moss genome structure and evolution.</title>
        <authorList>
            <person name="Lang D."/>
            <person name="Ullrich K.K."/>
            <person name="Murat F."/>
            <person name="Fuchs J."/>
            <person name="Jenkins J."/>
            <person name="Haas F.B."/>
            <person name="Piednoel M."/>
            <person name="Gundlach H."/>
            <person name="Van Bel M."/>
            <person name="Meyberg R."/>
            <person name="Vives C."/>
            <person name="Morata J."/>
            <person name="Symeonidi A."/>
            <person name="Hiss M."/>
            <person name="Muchero W."/>
            <person name="Kamisugi Y."/>
            <person name="Saleh O."/>
            <person name="Blanc G."/>
            <person name="Decker E.L."/>
            <person name="van Gessel N."/>
            <person name="Grimwood J."/>
            <person name="Hayes R.D."/>
            <person name="Graham S.W."/>
            <person name="Gunter L.E."/>
            <person name="McDaniel S.F."/>
            <person name="Hoernstein S.N.W."/>
            <person name="Larsson A."/>
            <person name="Li F.W."/>
            <person name="Perroud P.F."/>
            <person name="Phillips J."/>
            <person name="Ranjan P."/>
            <person name="Rokshar D.S."/>
            <person name="Rothfels C.J."/>
            <person name="Schneider L."/>
            <person name="Shu S."/>
            <person name="Stevenson D.W."/>
            <person name="Thummler F."/>
            <person name="Tillich M."/>
            <person name="Villarreal Aguilar J.C."/>
            <person name="Widiez T."/>
            <person name="Wong G.K."/>
            <person name="Wymore A."/>
            <person name="Zhang Y."/>
            <person name="Zimmer A.D."/>
            <person name="Quatrano R.S."/>
            <person name="Mayer K.F.X."/>
            <person name="Goodstein D."/>
            <person name="Casacuberta J.M."/>
            <person name="Vandepoele K."/>
            <person name="Reski R."/>
            <person name="Cuming A.C."/>
            <person name="Tuskan G.A."/>
            <person name="Maumus F."/>
            <person name="Salse J."/>
            <person name="Schmutz J."/>
            <person name="Rensing S.A."/>
        </authorList>
    </citation>
    <scope>NUCLEOTIDE SEQUENCE [LARGE SCALE GENOMIC DNA]</scope>
    <source>
        <strain evidence="14 15">cv. Gransden 2004</strain>
    </source>
</reference>
<dbReference type="Pfam" id="PF01476">
    <property type="entry name" value="LysM"/>
    <property type="match status" value="1"/>
</dbReference>
<dbReference type="Gramene" id="Pp3c9_5820V3.5">
    <property type="protein sequence ID" value="PAC:32913715.CDS.1"/>
    <property type="gene ID" value="Pp3c9_5820"/>
</dbReference>
<evidence type="ECO:0000256" key="1">
    <source>
        <dbReference type="ARBA" id="ARBA00004162"/>
    </source>
</evidence>
<keyword evidence="4" id="KW-0732">Signal</keyword>
<evidence type="ECO:0000256" key="7">
    <source>
        <dbReference type="ARBA" id="ARBA00022989"/>
    </source>
</evidence>
<dbReference type="EnsemblPlants" id="Pp3c9_5820V3.1">
    <property type="protein sequence ID" value="PAC:32913711.CDS.1"/>
    <property type="gene ID" value="Pp3c9_5820"/>
</dbReference>
<keyword evidence="7 10" id="KW-1133">Transmembrane helix</keyword>
<keyword evidence="9" id="KW-1015">Disulfide bond</keyword>
<dbReference type="PaxDb" id="3218-PP1S370_45V6.3"/>
<keyword evidence="6" id="KW-0067">ATP-binding</keyword>
<dbReference type="OMA" id="ESHEYYH"/>
<dbReference type="CDD" id="cd00118">
    <property type="entry name" value="LysM"/>
    <property type="match status" value="2"/>
</dbReference>
<gene>
    <name evidence="14" type="primary">LOC112287097</name>
    <name evidence="13" type="ORF">PHYPA_012349</name>
</gene>
<dbReference type="Gramene" id="Pp3c9_5820V3.3">
    <property type="protein sequence ID" value="PAC:32913713.CDS.1"/>
    <property type="gene ID" value="Pp3c9_5820"/>
</dbReference>
<name>A0A2K1K273_PHYPA</name>
<evidence type="ECO:0000256" key="4">
    <source>
        <dbReference type="ARBA" id="ARBA00022729"/>
    </source>
</evidence>
<dbReference type="RefSeq" id="XP_073392443.1">
    <property type="nucleotide sequence ID" value="XM_073536342.1"/>
</dbReference>
<dbReference type="InterPro" id="IPR011009">
    <property type="entry name" value="Kinase-like_dom_sf"/>
</dbReference>
<evidence type="ECO:0000313" key="15">
    <source>
        <dbReference type="Proteomes" id="UP000006727"/>
    </source>
</evidence>
<dbReference type="RefSeq" id="XP_024385525.1">
    <property type="nucleotide sequence ID" value="XM_024529757.2"/>
</dbReference>
<dbReference type="GO" id="GO:0004672">
    <property type="term" value="F:protein kinase activity"/>
    <property type="evidence" value="ECO:0007669"/>
    <property type="project" value="InterPro"/>
</dbReference>
<dbReference type="PROSITE" id="PS50011">
    <property type="entry name" value="PROTEIN_KINASE_DOM"/>
    <property type="match status" value="1"/>
</dbReference>
<dbReference type="Gramene" id="Pp3c9_5820V3.4">
    <property type="protein sequence ID" value="PAC:32913714.CDS.1"/>
    <property type="gene ID" value="Pp3c9_5820"/>
</dbReference>
<feature type="domain" description="Protein kinase" evidence="11">
    <location>
        <begin position="375"/>
        <end position="672"/>
    </location>
</feature>
<dbReference type="Gramene" id="Pp3c9_5820V3.1">
    <property type="protein sequence ID" value="PAC:32913711.CDS.1"/>
    <property type="gene ID" value="Pp3c9_5820"/>
</dbReference>
<reference evidence="14" key="3">
    <citation type="submission" date="2020-12" db="UniProtKB">
        <authorList>
            <consortium name="EnsemblPlants"/>
        </authorList>
    </citation>
    <scope>IDENTIFICATION</scope>
</reference>
<dbReference type="InterPro" id="IPR001245">
    <property type="entry name" value="Ser-Thr/Tyr_kinase_cat_dom"/>
</dbReference>
<dbReference type="SUPFAM" id="SSF56112">
    <property type="entry name" value="Protein kinase-like (PK-like)"/>
    <property type="match status" value="1"/>
</dbReference>
<accession>A0A2K1K273</accession>
<dbReference type="Pfam" id="PF23457">
    <property type="entry name" value="LysM2_NFP"/>
    <property type="match status" value="1"/>
</dbReference>
<evidence type="ECO:0000256" key="3">
    <source>
        <dbReference type="ARBA" id="ARBA00022692"/>
    </source>
</evidence>
<proteinExistence type="predicted"/>
<dbReference type="InterPro" id="IPR018392">
    <property type="entry name" value="LysM"/>
</dbReference>
<dbReference type="OrthoDB" id="4062651at2759"/>
<dbReference type="Gene3D" id="3.30.200.20">
    <property type="entry name" value="Phosphorylase Kinase, domain 1"/>
    <property type="match status" value="1"/>
</dbReference>
<keyword evidence="2" id="KW-1003">Cell membrane</keyword>
<dbReference type="Proteomes" id="UP000006727">
    <property type="component" value="Chromosome 9"/>
</dbReference>
<dbReference type="InterPro" id="IPR000719">
    <property type="entry name" value="Prot_kinase_dom"/>
</dbReference>
<dbReference type="EnsemblPlants" id="Pp3c9_5820V3.4">
    <property type="protein sequence ID" value="PAC:32913714.CDS.1"/>
    <property type="gene ID" value="Pp3c9_5820"/>
</dbReference>
<dbReference type="GO" id="GO:0005886">
    <property type="term" value="C:plasma membrane"/>
    <property type="evidence" value="ECO:0007669"/>
    <property type="project" value="UniProtKB-SubCell"/>
</dbReference>
<dbReference type="PANTHER" id="PTHR45927:SF6">
    <property type="entry name" value="PROTEIN LYK5"/>
    <property type="match status" value="1"/>
</dbReference>
<evidence type="ECO:0000256" key="6">
    <source>
        <dbReference type="ARBA" id="ARBA00022840"/>
    </source>
</evidence>
<protein>
    <submittedName>
        <fullName evidence="13 14">Uncharacterized protein</fullName>
    </submittedName>
</protein>
<evidence type="ECO:0000256" key="5">
    <source>
        <dbReference type="ARBA" id="ARBA00022741"/>
    </source>
</evidence>
<feature type="domain" description="LysM" evidence="12">
    <location>
        <begin position="199"/>
        <end position="243"/>
    </location>
</feature>
<dbReference type="InterPro" id="IPR052611">
    <property type="entry name" value="Plant_RLK_LysM"/>
</dbReference>
<dbReference type="EnsemblPlants" id="Pp3c9_5820V3.5">
    <property type="protein sequence ID" value="PAC:32913715.CDS.1"/>
    <property type="gene ID" value="Pp3c9_5820"/>
</dbReference>
<dbReference type="InterPro" id="IPR059143">
    <property type="entry name" value="NFP_LysM2"/>
</dbReference>
<dbReference type="PROSITE" id="PS00108">
    <property type="entry name" value="PROTEIN_KINASE_ST"/>
    <property type="match status" value="1"/>
</dbReference>
<evidence type="ECO:0000256" key="10">
    <source>
        <dbReference type="SAM" id="Phobius"/>
    </source>
</evidence>
<keyword evidence="3 10" id="KW-0812">Transmembrane</keyword>
<dbReference type="InterPro" id="IPR036779">
    <property type="entry name" value="LysM_dom_sf"/>
</dbReference>
<feature type="domain" description="LysM" evidence="12">
    <location>
        <begin position="132"/>
        <end position="179"/>
    </location>
</feature>
<dbReference type="FunFam" id="1.10.510.10:FF:000468">
    <property type="entry name" value="PTI1-like tyrosine-protein kinase 3"/>
    <property type="match status" value="1"/>
</dbReference>
<reference evidence="13 15" key="1">
    <citation type="journal article" date="2008" name="Science">
        <title>The Physcomitrella genome reveals evolutionary insights into the conquest of land by plants.</title>
        <authorList>
            <person name="Rensing S."/>
            <person name="Lang D."/>
            <person name="Zimmer A."/>
            <person name="Terry A."/>
            <person name="Salamov A."/>
            <person name="Shapiro H."/>
            <person name="Nishiyama T."/>
            <person name="Perroud P.-F."/>
            <person name="Lindquist E."/>
            <person name="Kamisugi Y."/>
            <person name="Tanahashi T."/>
            <person name="Sakakibara K."/>
            <person name="Fujita T."/>
            <person name="Oishi K."/>
            <person name="Shin-I T."/>
            <person name="Kuroki Y."/>
            <person name="Toyoda A."/>
            <person name="Suzuki Y."/>
            <person name="Hashimoto A."/>
            <person name="Yamaguchi K."/>
            <person name="Sugano A."/>
            <person name="Kohara Y."/>
            <person name="Fujiyama A."/>
            <person name="Anterola A."/>
            <person name="Aoki S."/>
            <person name="Ashton N."/>
            <person name="Barbazuk W.B."/>
            <person name="Barker E."/>
            <person name="Bennetzen J."/>
            <person name="Bezanilla M."/>
            <person name="Blankenship R."/>
            <person name="Cho S.H."/>
            <person name="Dutcher S."/>
            <person name="Estelle M."/>
            <person name="Fawcett J.A."/>
            <person name="Gundlach H."/>
            <person name="Hanada K."/>
            <person name="Heyl A."/>
            <person name="Hicks K.A."/>
            <person name="Hugh J."/>
            <person name="Lohr M."/>
            <person name="Mayer K."/>
            <person name="Melkozernov A."/>
            <person name="Murata T."/>
            <person name="Nelson D."/>
            <person name="Pils B."/>
            <person name="Prigge M."/>
            <person name="Reiss B."/>
            <person name="Renner T."/>
            <person name="Rombauts S."/>
            <person name="Rushton P."/>
            <person name="Sanderfoot A."/>
            <person name="Schween G."/>
            <person name="Shiu S.-H."/>
            <person name="Stueber K."/>
            <person name="Theodoulou F.L."/>
            <person name="Tu H."/>
            <person name="Van de Peer Y."/>
            <person name="Verrier P.J."/>
            <person name="Waters E."/>
            <person name="Wood A."/>
            <person name="Yang L."/>
            <person name="Cove D."/>
            <person name="Cuming A."/>
            <person name="Hasebe M."/>
            <person name="Lucas S."/>
            <person name="Mishler D.B."/>
            <person name="Reski R."/>
            <person name="Grigoriev I."/>
            <person name="Quatrano R.S."/>
            <person name="Boore J.L."/>
        </authorList>
    </citation>
    <scope>NUCLEOTIDE SEQUENCE [LARGE SCALE GENOMIC DNA]</scope>
    <source>
        <strain evidence="14 15">cv. Gransden 2004</strain>
    </source>
</reference>
<dbReference type="PANTHER" id="PTHR45927">
    <property type="entry name" value="LYSM-DOMAIN RECEPTOR-LIKE KINASE-RELATED"/>
    <property type="match status" value="1"/>
</dbReference>
<sequence length="696" mass="75273">MAYSRYRHVFGCSPLHDMSRTSIKRVLAILMLWAATMGPLTTMAQQNYNDTEGYACNAAPSSTSCSTFAFYRTFQAGESLRKVGDYFNKTAAAVANVSGMNLLSTTASLKQTQALYVPLDCRCLNARSQMQVSHTIVKGDTFWLLSVTEYGGLTRYQAMMASNPSKDVYNLTIGDTITVPIFCACPTAAQVANGTNYLVTTTVYPSETLDIISARFGISTTDLSRANNVNSSSILDVNTTLLVPLATLPPLATMDWAPVTSQPPPSPPATVASPNAAPAVITKSASQTPLYIGIAVGAFGLTLAAVFALLLLFKASRNSGTKPKDLYESHEYYHPAPTGSTRSTEEMKRPNMVHLELLAGMSDMVGSEKPVLLSHEEIQSATQGFSPENFIQGSVYKGCINGQLVAIKQMKGNMTQELKILCQVHHSNLVKLVGLCVGGSENLYLVYEYAKHGSLNDCLRNQAAIGRTTFSQSAAYLPWCSRVRIALDVASGLEYIHNYTNPSFVHKDVKTSNILLDENFRAKVANFGMAKSAASADAGPLLTRHITGTQGYMAPEYLEHGLVTVKADVYAFGVVVLEILSGKEAVVRPEKDEEEQGVKERALSDIIVDVLNAGTAELQTEQLRKFIDPQLHSAYPIEIASSIASLAMTCIDPDPAVRPSMKDVTFALSKMLAASLEWESTAEYGSGMSTVPIEAR</sequence>
<dbReference type="PROSITE" id="PS51782">
    <property type="entry name" value="LYSM"/>
    <property type="match status" value="2"/>
</dbReference>
<evidence type="ECO:0000259" key="12">
    <source>
        <dbReference type="PROSITE" id="PS51782"/>
    </source>
</evidence>
<keyword evidence="15" id="KW-1185">Reference proteome</keyword>
<dbReference type="AlphaFoldDB" id="A0A2K1K273"/>
<organism evidence="13">
    <name type="scientific">Physcomitrium patens</name>
    <name type="common">Spreading-leaved earth moss</name>
    <name type="synonym">Physcomitrella patens</name>
    <dbReference type="NCBI Taxonomy" id="3218"/>
    <lineage>
        <taxon>Eukaryota</taxon>
        <taxon>Viridiplantae</taxon>
        <taxon>Streptophyta</taxon>
        <taxon>Embryophyta</taxon>
        <taxon>Bryophyta</taxon>
        <taxon>Bryophytina</taxon>
        <taxon>Bryopsida</taxon>
        <taxon>Funariidae</taxon>
        <taxon>Funariales</taxon>
        <taxon>Funariaceae</taxon>
        <taxon>Physcomitrium</taxon>
    </lineage>
</organism>
<dbReference type="SMART" id="SM00257">
    <property type="entry name" value="LysM"/>
    <property type="match status" value="2"/>
</dbReference>
<keyword evidence="8 10" id="KW-0472">Membrane</keyword>
<feature type="transmembrane region" description="Helical" evidence="10">
    <location>
        <begin position="290"/>
        <end position="313"/>
    </location>
</feature>
<dbReference type="EMBL" id="ABEU02000009">
    <property type="protein sequence ID" value="PNR47876.1"/>
    <property type="molecule type" value="Genomic_DNA"/>
</dbReference>
<evidence type="ECO:0000313" key="13">
    <source>
        <dbReference type="EMBL" id="PNR47876.1"/>
    </source>
</evidence>
<keyword evidence="5" id="KW-0547">Nucleotide-binding</keyword>
<comment type="subcellular location">
    <subcellularLocation>
        <location evidence="1">Cell membrane</location>
        <topology evidence="1">Single-pass membrane protein</topology>
    </subcellularLocation>
</comment>
<dbReference type="SMART" id="SM00220">
    <property type="entry name" value="S_TKc"/>
    <property type="match status" value="1"/>
</dbReference>
<evidence type="ECO:0000259" key="11">
    <source>
        <dbReference type="PROSITE" id="PS50011"/>
    </source>
</evidence>
<dbReference type="Gene3D" id="1.10.510.10">
    <property type="entry name" value="Transferase(Phosphotransferase) domain 1"/>
    <property type="match status" value="1"/>
</dbReference>
<dbReference type="FunCoup" id="A0A2K1K273">
    <property type="interactions" value="252"/>
</dbReference>
<evidence type="ECO:0000313" key="14">
    <source>
        <dbReference type="EnsemblPlants" id="PAC:32913711.CDS.1"/>
    </source>
</evidence>
<dbReference type="EnsemblPlants" id="Pp3c9_5820V3.2">
    <property type="protein sequence ID" value="PAC:32913712.CDS.1"/>
    <property type="gene ID" value="Pp3c9_5820"/>
</dbReference>
<dbReference type="RefSeq" id="XP_024385522.1">
    <property type="nucleotide sequence ID" value="XM_024529754.2"/>
</dbReference>
<dbReference type="Gramene" id="Pp3c9_5820V3.2">
    <property type="protein sequence ID" value="PAC:32913712.CDS.1"/>
    <property type="gene ID" value="Pp3c9_5820"/>
</dbReference>
<dbReference type="RefSeq" id="XP_024385524.1">
    <property type="nucleotide sequence ID" value="XM_024529756.2"/>
</dbReference>
<dbReference type="GeneID" id="112287097"/>
<dbReference type="GO" id="GO:0005524">
    <property type="term" value="F:ATP binding"/>
    <property type="evidence" value="ECO:0007669"/>
    <property type="project" value="UniProtKB-KW"/>
</dbReference>
<dbReference type="Pfam" id="PF07714">
    <property type="entry name" value="PK_Tyr_Ser-Thr"/>
    <property type="match status" value="1"/>
</dbReference>
<dbReference type="InterPro" id="IPR008271">
    <property type="entry name" value="Ser/Thr_kinase_AS"/>
</dbReference>
<evidence type="ECO:0000256" key="2">
    <source>
        <dbReference type="ARBA" id="ARBA00022475"/>
    </source>
</evidence>
<dbReference type="RefSeq" id="XP_024385526.1">
    <property type="nucleotide sequence ID" value="XM_024529758.2"/>
</dbReference>
<evidence type="ECO:0000256" key="8">
    <source>
        <dbReference type="ARBA" id="ARBA00023136"/>
    </source>
</evidence>
<dbReference type="STRING" id="3218.A0A2K1K273"/>
<evidence type="ECO:0000256" key="9">
    <source>
        <dbReference type="ARBA" id="ARBA00023157"/>
    </source>
</evidence>
<dbReference type="KEGG" id="ppp:112287097"/>